<accession>G0M8W4</accession>
<protein>
    <recommendedName>
        <fullName evidence="6">Serpentine receptor class gamma</fullName>
    </recommendedName>
</protein>
<comment type="similarity">
    <text evidence="2 6">Belongs to the nematode receptor-like protein srg family.</text>
</comment>
<dbReference type="GO" id="GO:0004888">
    <property type="term" value="F:transmembrane signaling receptor activity"/>
    <property type="evidence" value="ECO:0007669"/>
    <property type="project" value="InterPro"/>
</dbReference>
<dbReference type="GO" id="GO:0007606">
    <property type="term" value="P:sensory perception of chemical stimulus"/>
    <property type="evidence" value="ECO:0007669"/>
    <property type="project" value="UniProtKB-UniRule"/>
</dbReference>
<evidence type="ECO:0000313" key="8">
    <source>
        <dbReference type="Proteomes" id="UP000008068"/>
    </source>
</evidence>
<evidence type="ECO:0000256" key="5">
    <source>
        <dbReference type="ARBA" id="ARBA00023136"/>
    </source>
</evidence>
<gene>
    <name evidence="7" type="ORF">CAEBREN_21710</name>
</gene>
<feature type="transmembrane region" description="Helical" evidence="6">
    <location>
        <begin position="115"/>
        <end position="134"/>
    </location>
</feature>
<comment type="caution">
    <text evidence="6">Lacks conserved residue(s) required for the propagation of feature annotation.</text>
</comment>
<evidence type="ECO:0000256" key="4">
    <source>
        <dbReference type="ARBA" id="ARBA00022989"/>
    </source>
</evidence>
<name>G0M8W4_CAEBE</name>
<dbReference type="InParanoid" id="G0M8W4"/>
<dbReference type="InterPro" id="IPR000609">
    <property type="entry name" value="7TM_GPCR_serpentine_rcpt_Srg"/>
</dbReference>
<dbReference type="AlphaFoldDB" id="G0M8W4"/>
<dbReference type="PANTHER" id="PTHR31114">
    <property type="entry name" value="SERPENTINE RECEPTOR CLASS GAMMA"/>
    <property type="match status" value="1"/>
</dbReference>
<feature type="transmembrane region" description="Helical" evidence="6">
    <location>
        <begin position="72"/>
        <end position="94"/>
    </location>
</feature>
<dbReference type="EMBL" id="GL379787">
    <property type="protein sequence ID" value="EGT31149.1"/>
    <property type="molecule type" value="Genomic_DNA"/>
</dbReference>
<dbReference type="HOGENOM" id="CLU_1385251_0_0_1"/>
<dbReference type="PANTHER" id="PTHR31114:SF3">
    <property type="entry name" value="SERPENTINE RECEPTOR CLASS GAMMA-RELATED"/>
    <property type="match status" value="1"/>
</dbReference>
<dbReference type="Proteomes" id="UP000008068">
    <property type="component" value="Unassembled WGS sequence"/>
</dbReference>
<keyword evidence="5 6" id="KW-0472">Membrane</keyword>
<dbReference type="InterPro" id="IPR052880">
    <property type="entry name" value="NRL-Serpentine_Class_Gamma"/>
</dbReference>
<dbReference type="Pfam" id="PF02118">
    <property type="entry name" value="Srg"/>
    <property type="match status" value="1"/>
</dbReference>
<organism evidence="8">
    <name type="scientific">Caenorhabditis brenneri</name>
    <name type="common">Nematode worm</name>
    <dbReference type="NCBI Taxonomy" id="135651"/>
    <lineage>
        <taxon>Eukaryota</taxon>
        <taxon>Metazoa</taxon>
        <taxon>Ecdysozoa</taxon>
        <taxon>Nematoda</taxon>
        <taxon>Chromadorea</taxon>
        <taxon>Rhabditida</taxon>
        <taxon>Rhabditina</taxon>
        <taxon>Rhabditomorpha</taxon>
        <taxon>Rhabditoidea</taxon>
        <taxon>Rhabditidae</taxon>
        <taxon>Peloderinae</taxon>
        <taxon>Caenorhabditis</taxon>
    </lineage>
</organism>
<proteinExistence type="inferred from homology"/>
<dbReference type="OMA" id="ILMWNIL"/>
<dbReference type="GO" id="GO:0016020">
    <property type="term" value="C:membrane"/>
    <property type="evidence" value="ECO:0007669"/>
    <property type="project" value="UniProtKB-SubCell"/>
</dbReference>
<reference evidence="8" key="1">
    <citation type="submission" date="2011-07" db="EMBL/GenBank/DDBJ databases">
        <authorList>
            <consortium name="Caenorhabditis brenneri Sequencing and Analysis Consortium"/>
            <person name="Wilson R.K."/>
        </authorList>
    </citation>
    <scope>NUCLEOTIDE SEQUENCE [LARGE SCALE GENOMIC DNA]</scope>
    <source>
        <strain evidence="8">PB2801</strain>
    </source>
</reference>
<evidence type="ECO:0000256" key="6">
    <source>
        <dbReference type="RuleBase" id="RU280813"/>
    </source>
</evidence>
<keyword evidence="8" id="KW-1185">Reference proteome</keyword>
<feature type="transmembrane region" description="Helical" evidence="6">
    <location>
        <begin position="21"/>
        <end position="40"/>
    </location>
</feature>
<sequence length="197" mass="22882">MSIHRISSILFYNHYERFWSRYYFLVAVMFFIYSWIPQVLTPGVVTQMTLVNGTTLYFTYDWDHMVMVKNRVYIFSIVYFLLLVGIGISVAVVARQRFQRADANSNVSKKLTKVALTYGFVYSGILMWNILDLIQTKFDVFPEWFWSASVALMSLASDLMTLALPYILLIYDSNIKRDLRPPKDTSNANISVMIVSS</sequence>
<comment type="subcellular location">
    <subcellularLocation>
        <location evidence="1">Membrane</location>
        <topology evidence="1">Multi-pass membrane protein</topology>
    </subcellularLocation>
</comment>
<evidence type="ECO:0000313" key="7">
    <source>
        <dbReference type="EMBL" id="EGT31149.1"/>
    </source>
</evidence>
<keyword evidence="3 6" id="KW-0812">Transmembrane</keyword>
<evidence type="ECO:0000256" key="1">
    <source>
        <dbReference type="ARBA" id="ARBA00004141"/>
    </source>
</evidence>
<evidence type="ECO:0000256" key="2">
    <source>
        <dbReference type="ARBA" id="ARBA00005692"/>
    </source>
</evidence>
<dbReference type="OrthoDB" id="5847711at2759"/>
<keyword evidence="4 6" id="KW-1133">Transmembrane helix</keyword>
<feature type="transmembrane region" description="Helical" evidence="6">
    <location>
        <begin position="146"/>
        <end position="171"/>
    </location>
</feature>
<evidence type="ECO:0000256" key="3">
    <source>
        <dbReference type="ARBA" id="ARBA00022692"/>
    </source>
</evidence>